<sequence>MSNEERLTTLTQKLQIPPNFLRIEHITDTAAISELERWKRDAASVLQDILHIIKTKQSLPVDTQSDVLFRTLPFASNHILDRDGIIQVSYGDEPWMSPDSRYAADAIISSPVLSHSLNLITQILEYKLKPIFKLSPHPNLHAETGRKVTNRPGGPLAVHDYYEEQKWKEYPGVEKIVLWCISGLQENVYETMWHLLIPPVMTLLDDFEARNKLHGVIIVRQMLSNVPKVLLRRTGVDGLLRQSLKTSLSHLQSPETPRLLKLAIETSVSLTLLTTSPSPGGKPSPDRFNELSSLLGEGIITGIWLYAEDKPDAVNATFEALPFLLKELGIGSIRFMKVVVLSTSSQNRILTAQVKPLIPQLTHTLIPRPLVEPDTTMQLSAIKVLYTLLDVCEPRIEPWKETILNAIGRCWVGLMDQERGAPNTGPFFSDAPVVPALNQSTVPRNESQSTEVKKGLQMLCMKMAEICPSVTQVLCLVLCRFRLFTSQRPTQNEFQKLLQADKELFEDLLPRHGRVAT</sequence>
<name>A0A8H7XS72_PSICU</name>
<proteinExistence type="inferred from homology"/>
<protein>
    <submittedName>
        <fullName evidence="2">Uncharacterized protein</fullName>
    </submittedName>
</protein>
<dbReference type="SUPFAM" id="SSF48371">
    <property type="entry name" value="ARM repeat"/>
    <property type="match status" value="1"/>
</dbReference>
<accession>A0A8H7XS72</accession>
<comment type="similarity">
    <text evidence="1">Belongs to the TTI2 family.</text>
</comment>
<dbReference type="GO" id="GO:0005829">
    <property type="term" value="C:cytosol"/>
    <property type="evidence" value="ECO:0007669"/>
    <property type="project" value="TreeGrafter"/>
</dbReference>
<evidence type="ECO:0000256" key="1">
    <source>
        <dbReference type="ARBA" id="ARBA00034736"/>
    </source>
</evidence>
<dbReference type="GO" id="GO:0110078">
    <property type="term" value="C:TTT Hsp90 cochaperone complex"/>
    <property type="evidence" value="ECO:0007669"/>
    <property type="project" value="InterPro"/>
</dbReference>
<dbReference type="PANTHER" id="PTHR32226">
    <property type="entry name" value="TELO2-INTERACTING PROTEIN 2"/>
    <property type="match status" value="1"/>
</dbReference>
<dbReference type="InterPro" id="IPR018870">
    <property type="entry name" value="Tti2"/>
</dbReference>
<dbReference type="AlphaFoldDB" id="A0A8H7XS72"/>
<organism evidence="2">
    <name type="scientific">Psilocybe cubensis</name>
    <name type="common">Psychedelic mushroom</name>
    <name type="synonym">Stropharia cubensis</name>
    <dbReference type="NCBI Taxonomy" id="181762"/>
    <lineage>
        <taxon>Eukaryota</taxon>
        <taxon>Fungi</taxon>
        <taxon>Dikarya</taxon>
        <taxon>Basidiomycota</taxon>
        <taxon>Agaricomycotina</taxon>
        <taxon>Agaricomycetes</taxon>
        <taxon>Agaricomycetidae</taxon>
        <taxon>Agaricales</taxon>
        <taxon>Agaricineae</taxon>
        <taxon>Strophariaceae</taxon>
        <taxon>Psilocybe</taxon>
    </lineage>
</organism>
<gene>
    <name evidence="2" type="ORF">JR316_008661</name>
</gene>
<dbReference type="EMBL" id="JAFIQS010000008">
    <property type="protein sequence ID" value="KAG5166571.1"/>
    <property type="molecule type" value="Genomic_DNA"/>
</dbReference>
<evidence type="ECO:0000313" key="2">
    <source>
        <dbReference type="EMBL" id="KAG5166571.1"/>
    </source>
</evidence>
<dbReference type="PANTHER" id="PTHR32226:SF2">
    <property type="entry name" value="TELO2-INTERACTING PROTEIN 2"/>
    <property type="match status" value="1"/>
</dbReference>
<dbReference type="GO" id="GO:0005634">
    <property type="term" value="C:nucleus"/>
    <property type="evidence" value="ECO:0007669"/>
    <property type="project" value="TreeGrafter"/>
</dbReference>
<reference evidence="2" key="1">
    <citation type="submission" date="2021-02" db="EMBL/GenBank/DDBJ databases">
        <title>Psilocybe cubensis genome.</title>
        <authorList>
            <person name="Mckernan K.J."/>
            <person name="Crawford S."/>
            <person name="Trippe A."/>
            <person name="Kane L.T."/>
            <person name="Mclaughlin S."/>
        </authorList>
    </citation>
    <scope>NUCLEOTIDE SEQUENCE [LARGE SCALE GENOMIC DNA]</scope>
    <source>
        <strain evidence="2">MGC-MH-2018</strain>
    </source>
</reference>
<comment type="caution">
    <text evidence="2">The sequence shown here is derived from an EMBL/GenBank/DDBJ whole genome shotgun (WGS) entry which is preliminary data.</text>
</comment>
<dbReference type="Pfam" id="PF10521">
    <property type="entry name" value="Tti2"/>
    <property type="match status" value="1"/>
</dbReference>
<dbReference type="InterPro" id="IPR016024">
    <property type="entry name" value="ARM-type_fold"/>
</dbReference>